<dbReference type="WBParaSite" id="PS1159_v2.g18070.t1">
    <property type="protein sequence ID" value="PS1159_v2.g18070.t1"/>
    <property type="gene ID" value="PS1159_v2.g18070"/>
</dbReference>
<proteinExistence type="predicted"/>
<evidence type="ECO:0000313" key="1">
    <source>
        <dbReference type="Proteomes" id="UP000887580"/>
    </source>
</evidence>
<accession>A0AC35FJ36</accession>
<reference evidence="2" key="1">
    <citation type="submission" date="2022-11" db="UniProtKB">
        <authorList>
            <consortium name="WormBaseParasite"/>
        </authorList>
    </citation>
    <scope>IDENTIFICATION</scope>
</reference>
<dbReference type="Proteomes" id="UP000887580">
    <property type="component" value="Unplaced"/>
</dbReference>
<evidence type="ECO:0000313" key="2">
    <source>
        <dbReference type="WBParaSite" id="PS1159_v2.g18070.t1"/>
    </source>
</evidence>
<name>A0AC35FJ36_9BILA</name>
<organism evidence="1 2">
    <name type="scientific">Panagrolaimus sp. PS1159</name>
    <dbReference type="NCBI Taxonomy" id="55785"/>
    <lineage>
        <taxon>Eukaryota</taxon>
        <taxon>Metazoa</taxon>
        <taxon>Ecdysozoa</taxon>
        <taxon>Nematoda</taxon>
        <taxon>Chromadorea</taxon>
        <taxon>Rhabditida</taxon>
        <taxon>Tylenchina</taxon>
        <taxon>Panagrolaimomorpha</taxon>
        <taxon>Panagrolaimoidea</taxon>
        <taxon>Panagrolaimidae</taxon>
        <taxon>Panagrolaimus</taxon>
    </lineage>
</organism>
<sequence length="407" mass="44272">MVLSIPMGFVAMYSVDKFGLRTGSYLGTSFNLIGNLLRVFGSLSFLDKTERFYITLLGQCIAAIAQPFIMYLPTKLAAYWFPDSQRAIANTLGSMANPLGIAVMYATSNLFVNDTHRDNFVLLNGFVALIAVITAILTFLNFFTFGFGPGVTSVPPTPASASSSEATNALPFFVGFKKAIKSKTFLLLALALGGGVGLFNALYNNLQPALCVKGYSDKFSGLMGALLIVSGLIGSAVSGVFVDKTRKFEETMKVCFCLAGIAASSLSVSLQHQYVEWWISLSIFCFGAFGFAIYPIGLELGVEVTYPVAEATSSGILIMVGQIQGVIYLVTTVLLARPASTDEIRIQKCIHNDSDADVQNWRDSFIAWNVIVVTLIIISVTFFWPKYRRMQYEQGIRSQNVPQSSTA</sequence>
<protein>
    <submittedName>
        <fullName evidence="2">Major facilitator superfamily (MFS) profile domain-containing protein</fullName>
    </submittedName>
</protein>